<keyword evidence="2" id="KW-1185">Reference proteome</keyword>
<protein>
    <submittedName>
        <fullName evidence="1">Uncharacterized protein</fullName>
    </submittedName>
</protein>
<dbReference type="EMBL" id="CM017614">
    <property type="protein sequence ID" value="TYI29520.1"/>
    <property type="molecule type" value="Genomic_DNA"/>
</dbReference>
<dbReference type="Proteomes" id="UP000322667">
    <property type="component" value="Chromosome A05"/>
</dbReference>
<reference evidence="1 2" key="1">
    <citation type="submission" date="2019-07" db="EMBL/GenBank/DDBJ databases">
        <title>WGS assembly of Gossypium tomentosum.</title>
        <authorList>
            <person name="Chen Z.J."/>
            <person name="Sreedasyam A."/>
            <person name="Ando A."/>
            <person name="Song Q."/>
            <person name="De L."/>
            <person name="Hulse-Kemp A."/>
            <person name="Ding M."/>
            <person name="Ye W."/>
            <person name="Kirkbride R."/>
            <person name="Jenkins J."/>
            <person name="Plott C."/>
            <person name="Lovell J."/>
            <person name="Lin Y.-M."/>
            <person name="Vaughn R."/>
            <person name="Liu B."/>
            <person name="Li W."/>
            <person name="Simpson S."/>
            <person name="Scheffler B."/>
            <person name="Saski C."/>
            <person name="Grover C."/>
            <person name="Hu G."/>
            <person name="Conover J."/>
            <person name="Carlson J."/>
            <person name="Shu S."/>
            <person name="Boston L."/>
            <person name="Williams M."/>
            <person name="Peterson D."/>
            <person name="Mcgee K."/>
            <person name="Jones D."/>
            <person name="Wendel J."/>
            <person name="Stelly D."/>
            <person name="Grimwood J."/>
            <person name="Schmutz J."/>
        </authorList>
    </citation>
    <scope>NUCLEOTIDE SEQUENCE [LARGE SCALE GENOMIC DNA]</scope>
    <source>
        <strain evidence="1">7179.01</strain>
    </source>
</reference>
<evidence type="ECO:0000313" key="1">
    <source>
        <dbReference type="EMBL" id="TYI29520.1"/>
    </source>
</evidence>
<accession>A0A5D2QQ93</accession>
<organism evidence="1 2">
    <name type="scientific">Gossypium tomentosum</name>
    <name type="common">Hawaiian cotton</name>
    <name type="synonym">Gossypium sandvicense</name>
    <dbReference type="NCBI Taxonomy" id="34277"/>
    <lineage>
        <taxon>Eukaryota</taxon>
        <taxon>Viridiplantae</taxon>
        <taxon>Streptophyta</taxon>
        <taxon>Embryophyta</taxon>
        <taxon>Tracheophyta</taxon>
        <taxon>Spermatophyta</taxon>
        <taxon>Magnoliopsida</taxon>
        <taxon>eudicotyledons</taxon>
        <taxon>Gunneridae</taxon>
        <taxon>Pentapetalae</taxon>
        <taxon>rosids</taxon>
        <taxon>malvids</taxon>
        <taxon>Malvales</taxon>
        <taxon>Malvaceae</taxon>
        <taxon>Malvoideae</taxon>
        <taxon>Gossypium</taxon>
    </lineage>
</organism>
<sequence length="69" mass="8143">MRKEQFPLMNSQLQGGKRYMLSETIQLDTMCFINMVYLLLNIEMEFSQADFDSLLVTEHTRKTSEVNYA</sequence>
<proteinExistence type="predicted"/>
<dbReference type="AlphaFoldDB" id="A0A5D2QQ93"/>
<evidence type="ECO:0000313" key="2">
    <source>
        <dbReference type="Proteomes" id="UP000322667"/>
    </source>
</evidence>
<gene>
    <name evidence="1" type="ORF">ES332_A05G321800v1</name>
</gene>
<name>A0A5D2QQ93_GOSTO</name>